<feature type="domain" description="HTH marR-type" evidence="4">
    <location>
        <begin position="14"/>
        <end position="151"/>
    </location>
</feature>
<gene>
    <name evidence="5" type="ORF">FHX76_001968</name>
</gene>
<protein>
    <submittedName>
        <fullName evidence="5">DNA-binding MarR family transcriptional regulator</fullName>
    </submittedName>
</protein>
<dbReference type="Proteomes" id="UP000541033">
    <property type="component" value="Unassembled WGS sequence"/>
</dbReference>
<dbReference type="PANTHER" id="PTHR42756">
    <property type="entry name" value="TRANSCRIPTIONAL REGULATOR, MARR"/>
    <property type="match status" value="1"/>
</dbReference>
<dbReference type="InterPro" id="IPR036388">
    <property type="entry name" value="WH-like_DNA-bd_sf"/>
</dbReference>
<dbReference type="PROSITE" id="PS50995">
    <property type="entry name" value="HTH_MARR_2"/>
    <property type="match status" value="1"/>
</dbReference>
<sequence>MSPDEHRVSEAAERDELLSTLLELQKNMETTVLPQVVEPLLKTPLTIQQLKVLLILVTEVDENTVQGLATLLDVSLATMSGILDRLSNHGMVQRSSDVHDQRVRRINATADGRAAIRSLMLAQSTMDVGPLGRLTTDELRALAVGMSAYLREAAVQVQGEPRAEE</sequence>
<dbReference type="GO" id="GO:0003700">
    <property type="term" value="F:DNA-binding transcription factor activity"/>
    <property type="evidence" value="ECO:0007669"/>
    <property type="project" value="InterPro"/>
</dbReference>
<name>A0A7X5R240_9MICO</name>
<evidence type="ECO:0000256" key="2">
    <source>
        <dbReference type="ARBA" id="ARBA00023125"/>
    </source>
</evidence>
<evidence type="ECO:0000259" key="4">
    <source>
        <dbReference type="PROSITE" id="PS50995"/>
    </source>
</evidence>
<keyword evidence="3" id="KW-0804">Transcription</keyword>
<keyword evidence="6" id="KW-1185">Reference proteome</keyword>
<evidence type="ECO:0000313" key="6">
    <source>
        <dbReference type="Proteomes" id="UP000541033"/>
    </source>
</evidence>
<keyword evidence="1" id="KW-0805">Transcription regulation</keyword>
<dbReference type="Pfam" id="PF01047">
    <property type="entry name" value="MarR"/>
    <property type="match status" value="1"/>
</dbReference>
<reference evidence="5 6" key="1">
    <citation type="submission" date="2020-02" db="EMBL/GenBank/DDBJ databases">
        <title>Sequencing the genomes of 1000 actinobacteria strains.</title>
        <authorList>
            <person name="Klenk H.-P."/>
        </authorList>
    </citation>
    <scope>NUCLEOTIDE SEQUENCE [LARGE SCALE GENOMIC DNA]</scope>
    <source>
        <strain evidence="5 6">DSM 27960</strain>
    </source>
</reference>
<dbReference type="AlphaFoldDB" id="A0A7X5R240"/>
<dbReference type="GO" id="GO:0003677">
    <property type="term" value="F:DNA binding"/>
    <property type="evidence" value="ECO:0007669"/>
    <property type="project" value="UniProtKB-KW"/>
</dbReference>
<keyword evidence="2 5" id="KW-0238">DNA-binding</keyword>
<evidence type="ECO:0000313" key="5">
    <source>
        <dbReference type="EMBL" id="NIH54072.1"/>
    </source>
</evidence>
<dbReference type="InterPro" id="IPR036390">
    <property type="entry name" value="WH_DNA-bd_sf"/>
</dbReference>
<comment type="caution">
    <text evidence="5">The sequence shown here is derived from an EMBL/GenBank/DDBJ whole genome shotgun (WGS) entry which is preliminary data.</text>
</comment>
<evidence type="ECO:0000256" key="1">
    <source>
        <dbReference type="ARBA" id="ARBA00023015"/>
    </source>
</evidence>
<proteinExistence type="predicted"/>
<dbReference type="Gene3D" id="1.10.10.10">
    <property type="entry name" value="Winged helix-like DNA-binding domain superfamily/Winged helix DNA-binding domain"/>
    <property type="match status" value="1"/>
</dbReference>
<dbReference type="EMBL" id="JAAMOX010000002">
    <property type="protein sequence ID" value="NIH54072.1"/>
    <property type="molecule type" value="Genomic_DNA"/>
</dbReference>
<evidence type="ECO:0000256" key="3">
    <source>
        <dbReference type="ARBA" id="ARBA00023163"/>
    </source>
</evidence>
<dbReference type="SUPFAM" id="SSF46785">
    <property type="entry name" value="Winged helix' DNA-binding domain"/>
    <property type="match status" value="1"/>
</dbReference>
<accession>A0A7X5R240</accession>
<dbReference type="InterPro" id="IPR000835">
    <property type="entry name" value="HTH_MarR-typ"/>
</dbReference>
<dbReference type="RefSeq" id="WP_167150497.1">
    <property type="nucleotide sequence ID" value="NZ_JAAMOX010000002.1"/>
</dbReference>
<dbReference type="PANTHER" id="PTHR42756:SF1">
    <property type="entry name" value="TRANSCRIPTIONAL REPRESSOR OF EMRAB OPERON"/>
    <property type="match status" value="1"/>
</dbReference>
<organism evidence="5 6">
    <name type="scientific">Lysinibacter cavernae</name>
    <dbReference type="NCBI Taxonomy" id="1640652"/>
    <lineage>
        <taxon>Bacteria</taxon>
        <taxon>Bacillati</taxon>
        <taxon>Actinomycetota</taxon>
        <taxon>Actinomycetes</taxon>
        <taxon>Micrococcales</taxon>
        <taxon>Microbacteriaceae</taxon>
        <taxon>Lysinibacter</taxon>
    </lineage>
</organism>
<dbReference type="SMART" id="SM00347">
    <property type="entry name" value="HTH_MARR"/>
    <property type="match status" value="1"/>
</dbReference>